<dbReference type="GO" id="GO:0003743">
    <property type="term" value="F:translation initiation factor activity"/>
    <property type="evidence" value="ECO:0007669"/>
    <property type="project" value="UniProtKB-KW"/>
</dbReference>
<dbReference type="InterPro" id="IPR007991">
    <property type="entry name" value="RNA_pol_I_trans_ini_fac_RRN3"/>
</dbReference>
<dbReference type="EMBL" id="CP015056">
    <property type="protein sequence ID" value="QGN15114.1"/>
    <property type="molecule type" value="Genomic_DNA"/>
</dbReference>
<reference evidence="3 4" key="1">
    <citation type="submission" date="2016-03" db="EMBL/GenBank/DDBJ databases">
        <title>How can Kluyveromyces marxianus grow so fast - potential evolutionary course in Saccharomyces Complex revealed by comparative genomics.</title>
        <authorList>
            <person name="Mo W."/>
            <person name="Lu W."/>
            <person name="Yang X."/>
            <person name="Qi J."/>
            <person name="Lv H."/>
        </authorList>
    </citation>
    <scope>NUCLEOTIDE SEQUENCE [LARGE SCALE GENOMIC DNA]</scope>
    <source>
        <strain evidence="3 4">FIM1</strain>
    </source>
</reference>
<keyword evidence="3" id="KW-0648">Protein biosynthesis</keyword>
<protein>
    <submittedName>
        <fullName evidence="3">RNA polymerase I-specific transcription initiation factor RRN3</fullName>
    </submittedName>
</protein>
<organism evidence="3 4">
    <name type="scientific">Kluyveromyces marxianus</name>
    <name type="common">Yeast</name>
    <name type="synonym">Candida kefyr</name>
    <dbReference type="NCBI Taxonomy" id="4911"/>
    <lineage>
        <taxon>Eukaryota</taxon>
        <taxon>Fungi</taxon>
        <taxon>Dikarya</taxon>
        <taxon>Ascomycota</taxon>
        <taxon>Saccharomycotina</taxon>
        <taxon>Saccharomycetes</taxon>
        <taxon>Saccharomycetales</taxon>
        <taxon>Saccharomycetaceae</taxon>
        <taxon>Kluyveromyces</taxon>
    </lineage>
</organism>
<dbReference type="Pfam" id="PF05327">
    <property type="entry name" value="RRN3"/>
    <property type="match status" value="1"/>
</dbReference>
<sequence length="632" mass="72264">MMVVDNKQKRQCTAETAGDASKKKRKVEFDIAPQAQDLQAGGSEGDSKFAMEMFESFVIRALKDLDNGECSGMESLAMQVSLPATDADRISVEKLTVLLRLLGNNISKIDNSKSGASMIRSIINFEKWWELPGPALSSYISFIRILCSSLPKWWQDVSMALISNFALSPGKTVQHHEMLKYFLKTIPSSIHFIDTYIGKFFPNKNDSKKVLLNFISNVLALTEYCHELRFQAWSLVIEKVISIDVELQNELDELDEDIDDDAGDDDDDDDDEDEDEDEQEEATERVNDDADDDMDDDMDDDEDLGDSDDDEAEVEVDGDEVYYVDLSHNIKELSSKLDEILSVITSKLSCALTPESLEEGDGVNIFNTLTSLFKSHILPTYYTRSVQYLMFHVSQQQPELMDAFLVTLIDISFSPTETMEKKIKSLQYIGSFIARAKKMTRTQIVFVTSYLTSWLNRYVLEREEEVDQPGGMERFKHFYAVFQAICYIFCFRHSLLRDGDDAWECELDKFFQRLVISKFNPLKYCNENVMMMFAKIAQHEGVVYCFSIIENNNNERLRGITGKATESGGGSSVNGSWSLATRQQFIDLQSYFPYDPLFLTNYKTMMKDYYIEWTEVSKGYDSDVSEELDESP</sequence>
<evidence type="ECO:0000256" key="1">
    <source>
        <dbReference type="ARBA" id="ARBA00010098"/>
    </source>
</evidence>
<dbReference type="PANTHER" id="PTHR12790">
    <property type="entry name" value="TRANSCRIPTION INITIATION FACTOR IA RRN3"/>
    <property type="match status" value="1"/>
</dbReference>
<feature type="compositionally biased region" description="Acidic residues" evidence="2">
    <location>
        <begin position="253"/>
        <end position="281"/>
    </location>
</feature>
<proteinExistence type="inferred from homology"/>
<comment type="similarity">
    <text evidence="1">Belongs to the RRN3 family.</text>
</comment>
<feature type="compositionally biased region" description="Acidic residues" evidence="2">
    <location>
        <begin position="289"/>
        <end position="316"/>
    </location>
</feature>
<keyword evidence="4" id="KW-1185">Reference proteome</keyword>
<gene>
    <name evidence="3" type="primary">RRN3</name>
    <name evidence="3" type="ORF">FIM1_1801</name>
</gene>
<keyword evidence="3" id="KW-0396">Initiation factor</keyword>
<evidence type="ECO:0000313" key="3">
    <source>
        <dbReference type="EMBL" id="QGN15114.1"/>
    </source>
</evidence>
<name>A0ABX6ETM7_KLUMA</name>
<evidence type="ECO:0000313" key="4">
    <source>
        <dbReference type="Proteomes" id="UP000422736"/>
    </source>
</evidence>
<evidence type="ECO:0000256" key="2">
    <source>
        <dbReference type="SAM" id="MobiDB-lite"/>
    </source>
</evidence>
<accession>A0ABX6ETM7</accession>
<dbReference type="Proteomes" id="UP000422736">
    <property type="component" value="Chromosome 3"/>
</dbReference>
<feature type="region of interest" description="Disordered" evidence="2">
    <location>
        <begin position="1"/>
        <end position="25"/>
    </location>
</feature>
<feature type="region of interest" description="Disordered" evidence="2">
    <location>
        <begin position="253"/>
        <end position="316"/>
    </location>
</feature>
<reference evidence="3 4" key="2">
    <citation type="submission" date="2019-11" db="EMBL/GenBank/DDBJ databases">
        <authorList>
            <person name="Lu H."/>
        </authorList>
    </citation>
    <scope>NUCLEOTIDE SEQUENCE [LARGE SCALE GENOMIC DNA]</scope>
    <source>
        <strain evidence="3 4">FIM1</strain>
    </source>
</reference>
<dbReference type="PANTHER" id="PTHR12790:SF0">
    <property type="entry name" value="RNA POLYMERASE I-SPECIFIC TRANSCRIPTION INITIATION FACTOR RRN3-RELATED"/>
    <property type="match status" value="1"/>
</dbReference>